<evidence type="ECO:0000313" key="4">
    <source>
        <dbReference type="EMBL" id="KAF3452711.1"/>
    </source>
</evidence>
<dbReference type="GO" id="GO:0042645">
    <property type="term" value="C:mitochondrial nucleoid"/>
    <property type="evidence" value="ECO:0007669"/>
    <property type="project" value="TreeGrafter"/>
</dbReference>
<evidence type="ECO:0000313" key="5">
    <source>
        <dbReference type="Proteomes" id="UP000796880"/>
    </source>
</evidence>
<dbReference type="SUPFAM" id="SSF50249">
    <property type="entry name" value="Nucleic acid-binding proteins"/>
    <property type="match status" value="1"/>
</dbReference>
<dbReference type="InterPro" id="IPR000424">
    <property type="entry name" value="Primosome_PriB/ssb"/>
</dbReference>
<protein>
    <submittedName>
        <fullName evidence="4">Uncharacterized protein</fullName>
    </submittedName>
</protein>
<reference evidence="4" key="1">
    <citation type="submission" date="2020-03" db="EMBL/GenBank/DDBJ databases">
        <title>A high-quality chromosome-level genome assembly of a woody plant with both climbing and erect habits, Rhamnella rubrinervis.</title>
        <authorList>
            <person name="Lu Z."/>
            <person name="Yang Y."/>
            <person name="Zhu X."/>
            <person name="Sun Y."/>
        </authorList>
    </citation>
    <scope>NUCLEOTIDE SEQUENCE</scope>
    <source>
        <strain evidence="4">BYM</strain>
        <tissue evidence="4">Leaf</tissue>
    </source>
</reference>
<dbReference type="AlphaFoldDB" id="A0A8K0HHU5"/>
<proteinExistence type="predicted"/>
<feature type="compositionally biased region" description="Pro residues" evidence="3">
    <location>
        <begin position="50"/>
        <end position="59"/>
    </location>
</feature>
<dbReference type="OrthoDB" id="669963at2759"/>
<dbReference type="Gene3D" id="2.40.50.140">
    <property type="entry name" value="Nucleic acid-binding proteins"/>
    <property type="match status" value="1"/>
</dbReference>
<dbReference type="PANTHER" id="PTHR10302">
    <property type="entry name" value="SINGLE-STRANDED DNA-BINDING PROTEIN"/>
    <property type="match status" value="1"/>
</dbReference>
<dbReference type="Proteomes" id="UP000796880">
    <property type="component" value="Unassembled WGS sequence"/>
</dbReference>
<feature type="region of interest" description="Disordered" evidence="3">
    <location>
        <begin position="30"/>
        <end position="83"/>
    </location>
</feature>
<dbReference type="GO" id="GO:0006264">
    <property type="term" value="P:mitochondrial DNA replication"/>
    <property type="evidence" value="ECO:0007669"/>
    <property type="project" value="TreeGrafter"/>
</dbReference>
<dbReference type="PROSITE" id="PS50935">
    <property type="entry name" value="SSB"/>
    <property type="match status" value="1"/>
</dbReference>
<evidence type="ECO:0000256" key="1">
    <source>
        <dbReference type="ARBA" id="ARBA00023125"/>
    </source>
</evidence>
<dbReference type="GO" id="GO:0003697">
    <property type="term" value="F:single-stranded DNA binding"/>
    <property type="evidence" value="ECO:0007669"/>
    <property type="project" value="InterPro"/>
</dbReference>
<sequence>MNSLCRSVGRKSCAREGLLSLQSHYYATAAKTRSPRVHKPTDSTTTTSFTPPPPPPPPIYTSLSPSRGPRPSLSSPPSSSTEVKWARPSEIPFQAKVANSVHLIGYVPMPVQFQTTPDGKAWASTILTTQCPFSDSATFPLVMPIIFEGDLAHIATCHLKENDHVYITGQLSKGVPWLKANQDQSGIRVIVENINFVETSSEKSKISVRYIQEEDVPKENIQEEGTFDDSGRLFFGPFRQCEENWGFCIKSLEDLIDNTKEWLDYRSKKLDRLVKPNFPDFKRKDGSHAIWLDRAPKWVLSKLEGLEFDVQIKNVKITKEGKDELWKNLVENPDNWWDNRLNKIKETHPDFKHKDTGVALWLSSSPAWVLHKLPPPKMKKDLAPGRRETLLS</sequence>
<dbReference type="InterPro" id="IPR011344">
    <property type="entry name" value="ssDNA-bd"/>
</dbReference>
<name>A0A8K0HHU5_9ROSA</name>
<evidence type="ECO:0000256" key="2">
    <source>
        <dbReference type="PROSITE-ProRule" id="PRU00252"/>
    </source>
</evidence>
<comment type="caution">
    <text evidence="4">The sequence shown here is derived from an EMBL/GenBank/DDBJ whole genome shotgun (WGS) entry which is preliminary data.</text>
</comment>
<dbReference type="EMBL" id="VOIH02000002">
    <property type="protein sequence ID" value="KAF3452711.1"/>
    <property type="molecule type" value="Genomic_DNA"/>
</dbReference>
<gene>
    <name evidence="4" type="ORF">FNV43_RR03144</name>
</gene>
<evidence type="ECO:0000256" key="3">
    <source>
        <dbReference type="SAM" id="MobiDB-lite"/>
    </source>
</evidence>
<dbReference type="PANTHER" id="PTHR10302:SF23">
    <property type="entry name" value="PROTEIN OSB4, CHLOROPLASTIC"/>
    <property type="match status" value="1"/>
</dbReference>
<accession>A0A8K0HHU5</accession>
<keyword evidence="1 2" id="KW-0238">DNA-binding</keyword>
<feature type="compositionally biased region" description="Low complexity" evidence="3">
    <location>
        <begin position="60"/>
        <end position="80"/>
    </location>
</feature>
<dbReference type="InterPro" id="IPR012340">
    <property type="entry name" value="NA-bd_OB-fold"/>
</dbReference>
<organism evidence="4 5">
    <name type="scientific">Rhamnella rubrinervis</name>
    <dbReference type="NCBI Taxonomy" id="2594499"/>
    <lineage>
        <taxon>Eukaryota</taxon>
        <taxon>Viridiplantae</taxon>
        <taxon>Streptophyta</taxon>
        <taxon>Embryophyta</taxon>
        <taxon>Tracheophyta</taxon>
        <taxon>Spermatophyta</taxon>
        <taxon>Magnoliopsida</taxon>
        <taxon>eudicotyledons</taxon>
        <taxon>Gunneridae</taxon>
        <taxon>Pentapetalae</taxon>
        <taxon>rosids</taxon>
        <taxon>fabids</taxon>
        <taxon>Rosales</taxon>
        <taxon>Rhamnaceae</taxon>
        <taxon>rhamnoid group</taxon>
        <taxon>Rhamneae</taxon>
        <taxon>Rhamnella</taxon>
    </lineage>
</organism>
<keyword evidence="5" id="KW-1185">Reference proteome</keyword>